<comment type="caution">
    <text evidence="2">The sequence shown here is derived from an EMBL/GenBank/DDBJ whole genome shotgun (WGS) entry which is preliminary data.</text>
</comment>
<dbReference type="EMBL" id="JAINDJ010000004">
    <property type="protein sequence ID" value="KAG9450008.1"/>
    <property type="molecule type" value="Genomic_DNA"/>
</dbReference>
<evidence type="ECO:0000313" key="2">
    <source>
        <dbReference type="EMBL" id="KAG9450008.1"/>
    </source>
</evidence>
<dbReference type="Proteomes" id="UP000825729">
    <property type="component" value="Unassembled WGS sequence"/>
</dbReference>
<sequence>MEDFSLWKVWEGIRAEEKQKVFPRSYALHEENPFMKVSLNAFESSRLFQSRGDFALVGEGSPLPVPWGFRPSRRGFSRLCNLSPLPVPWGFCPNRRGFSHGDPGAKSIQAKQLANGASAGLQLCSGEVIWVVVSMANRPGAKSIRGKQLSWDQTLAKWERLSGSRCQWRTGRTHERRAFEQNSLSTEHPRGSSWLVGRMRSTEHPREWQLVNDTVSAIYRLCFGDAFPFPQQRFRSRWQKSKREKATKKSEKIRKELTGWRMAG</sequence>
<gene>
    <name evidence="2" type="ORF">H6P81_009973</name>
</gene>
<keyword evidence="3" id="KW-1185">Reference proteome</keyword>
<evidence type="ECO:0000256" key="1">
    <source>
        <dbReference type="SAM" id="MobiDB-lite"/>
    </source>
</evidence>
<feature type="region of interest" description="Disordered" evidence="1">
    <location>
        <begin position="238"/>
        <end position="264"/>
    </location>
</feature>
<protein>
    <submittedName>
        <fullName evidence="2">Uncharacterized protein</fullName>
    </submittedName>
</protein>
<dbReference type="AlphaFoldDB" id="A0AAV7EMD9"/>
<reference evidence="2 3" key="1">
    <citation type="submission" date="2021-07" db="EMBL/GenBank/DDBJ databases">
        <title>The Aristolochia fimbriata genome: insights into angiosperm evolution, floral development and chemical biosynthesis.</title>
        <authorList>
            <person name="Jiao Y."/>
        </authorList>
    </citation>
    <scope>NUCLEOTIDE SEQUENCE [LARGE SCALE GENOMIC DNA]</scope>
    <source>
        <strain evidence="2">IBCAS-2021</strain>
        <tissue evidence="2">Leaf</tissue>
    </source>
</reference>
<organism evidence="2 3">
    <name type="scientific">Aristolochia fimbriata</name>
    <name type="common">White veined hardy Dutchman's pipe vine</name>
    <dbReference type="NCBI Taxonomy" id="158543"/>
    <lineage>
        <taxon>Eukaryota</taxon>
        <taxon>Viridiplantae</taxon>
        <taxon>Streptophyta</taxon>
        <taxon>Embryophyta</taxon>
        <taxon>Tracheophyta</taxon>
        <taxon>Spermatophyta</taxon>
        <taxon>Magnoliopsida</taxon>
        <taxon>Magnoliidae</taxon>
        <taxon>Piperales</taxon>
        <taxon>Aristolochiaceae</taxon>
        <taxon>Aristolochia</taxon>
    </lineage>
</organism>
<evidence type="ECO:0000313" key="3">
    <source>
        <dbReference type="Proteomes" id="UP000825729"/>
    </source>
</evidence>
<accession>A0AAV7EMD9</accession>
<name>A0AAV7EMD9_ARIFI</name>
<feature type="compositionally biased region" description="Basic and acidic residues" evidence="1">
    <location>
        <begin position="247"/>
        <end position="258"/>
    </location>
</feature>
<proteinExistence type="predicted"/>